<dbReference type="GO" id="GO:0016787">
    <property type="term" value="F:hydrolase activity"/>
    <property type="evidence" value="ECO:0007669"/>
    <property type="project" value="UniProtKB-KW"/>
</dbReference>
<sequence length="616" mass="71552">MKIKIKADQTIRLYNDNVLWFEMMNDGYYLCNEQKFWFSKAQEITTTEFNNGLGSGFKTIYKGFNDGEDACEVLVWVEESTQDIYFEWLPLIEDKLKPSAVYWPMPIRFDDGNAESYTLINQMQGTLIPNNWPHAVNQLHFDGQLGSSAAYMPWFAQVNQQAGYLAECLDPADAAYQIDHPANGPYTSISIRWLPTLGKMRYRRRMRYSLRANCDYNDLCKLYRQHVKESGLFTSLREKAARNPLVDQLIGSAFVHKGIKSHIEPDSLFYDSDNPEHNDHLTSFDTRTEEIKQYHEMGIKKLYLHLDGWAEPGYDNQHPDILPPCIQAGGWDGLKKLSDTMQTYNYMLGLHDQYRDYYFNAKSFDPANACMNEDGSIFDMARWAGGRQSLLCASQAAMYVKRNFTELLKHGIHLEASYLDVFTCNEGDECFNPEHMMNRKECFEYRRECFSMLNSMKILPSSEECGDWAMRELVFAHYGPYDFMLKAPDTPRNGYPVPLFNLVYHDCMLLPWPMDQHPDQEDYMLYALLNGGGAYLEKEGAYPNTDGVFDTDQPKDLATAWQRCKQVLELQEKVAKEEMVSHHFINNDWKQQETLFADGTRVMVDFNTQSYKIERS</sequence>
<dbReference type="OrthoDB" id="2496946at2"/>
<dbReference type="Pfam" id="PF18952">
    <property type="entry name" value="DUF5696"/>
    <property type="match status" value="1"/>
</dbReference>
<evidence type="ECO:0000313" key="2">
    <source>
        <dbReference type="Proteomes" id="UP000247612"/>
    </source>
</evidence>
<accession>A0A318KHI7</accession>
<keyword evidence="1" id="KW-0378">Hydrolase</keyword>
<dbReference type="EMBL" id="QJKH01000010">
    <property type="protein sequence ID" value="PXX77564.1"/>
    <property type="molecule type" value="Genomic_DNA"/>
</dbReference>
<dbReference type="AlphaFoldDB" id="A0A318KHI7"/>
<organism evidence="1 2">
    <name type="scientific">Dielma fastidiosa</name>
    <dbReference type="NCBI Taxonomy" id="1034346"/>
    <lineage>
        <taxon>Bacteria</taxon>
        <taxon>Bacillati</taxon>
        <taxon>Bacillota</taxon>
        <taxon>Erysipelotrichia</taxon>
        <taxon>Erysipelotrichales</taxon>
        <taxon>Erysipelotrichaceae</taxon>
        <taxon>Dielma</taxon>
    </lineage>
</organism>
<dbReference type="RefSeq" id="WP_022937699.1">
    <property type="nucleotide sequence ID" value="NZ_CABKRQ010000003.1"/>
</dbReference>
<reference evidence="1 2" key="1">
    <citation type="submission" date="2018-05" db="EMBL/GenBank/DDBJ databases">
        <title>Genomic Encyclopedia of Type Strains, Phase IV (KMG-IV): sequencing the most valuable type-strain genomes for metagenomic binning, comparative biology and taxonomic classification.</title>
        <authorList>
            <person name="Goeker M."/>
        </authorList>
    </citation>
    <scope>NUCLEOTIDE SEQUENCE [LARGE SCALE GENOMIC DNA]</scope>
    <source>
        <strain evidence="1 2">JC118</strain>
    </source>
</reference>
<dbReference type="Gene3D" id="3.20.20.80">
    <property type="entry name" value="Glycosidases"/>
    <property type="match status" value="1"/>
</dbReference>
<proteinExistence type="predicted"/>
<evidence type="ECO:0000313" key="1">
    <source>
        <dbReference type="EMBL" id="PXX77564.1"/>
    </source>
</evidence>
<protein>
    <submittedName>
        <fullName evidence="1">Glycosyl hydrolase family 101</fullName>
    </submittedName>
</protein>
<name>A0A318KHI7_9FIRM</name>
<comment type="caution">
    <text evidence="1">The sequence shown here is derived from an EMBL/GenBank/DDBJ whole genome shotgun (WGS) entry which is preliminary data.</text>
</comment>
<dbReference type="Proteomes" id="UP000247612">
    <property type="component" value="Unassembled WGS sequence"/>
</dbReference>
<gene>
    <name evidence="1" type="ORF">DES51_110115</name>
</gene>
<dbReference type="STRING" id="1034346.GCA_000313565_01393"/>
<keyword evidence="2" id="KW-1185">Reference proteome</keyword>
<dbReference type="InterPro" id="IPR043751">
    <property type="entry name" value="DUF5696"/>
</dbReference>